<gene>
    <name evidence="2" type="ORF">SAMN04489740_2034</name>
</gene>
<keyword evidence="1" id="KW-0472">Membrane</keyword>
<evidence type="ECO:0000256" key="1">
    <source>
        <dbReference type="SAM" id="Phobius"/>
    </source>
</evidence>
<sequence length="74" mass="7846">MSAAMGKGLLRLDGLARPAPCFVLPLSTLGSTLAPGYLSLIFFADCLLTNRWPVYAIYALTCETCLGASNGFTE</sequence>
<feature type="transmembrane region" description="Helical" evidence="1">
    <location>
        <begin position="21"/>
        <end position="44"/>
    </location>
</feature>
<dbReference type="Proteomes" id="UP000182725">
    <property type="component" value="Unassembled WGS sequence"/>
</dbReference>
<protein>
    <submittedName>
        <fullName evidence="2">Uncharacterized protein</fullName>
    </submittedName>
</protein>
<name>A0A1H5KIP7_9MICC</name>
<proteinExistence type="predicted"/>
<organism evidence="2 3">
    <name type="scientific">Arthrobacter alpinus</name>
    <dbReference type="NCBI Taxonomy" id="656366"/>
    <lineage>
        <taxon>Bacteria</taxon>
        <taxon>Bacillati</taxon>
        <taxon>Actinomycetota</taxon>
        <taxon>Actinomycetes</taxon>
        <taxon>Micrococcales</taxon>
        <taxon>Micrococcaceae</taxon>
        <taxon>Arthrobacter</taxon>
    </lineage>
</organism>
<evidence type="ECO:0000313" key="3">
    <source>
        <dbReference type="Proteomes" id="UP000182725"/>
    </source>
</evidence>
<keyword evidence="1" id="KW-0812">Transmembrane</keyword>
<accession>A0A1H5KIP7</accession>
<dbReference type="AlphaFoldDB" id="A0A1H5KIP7"/>
<reference evidence="2 3" key="1">
    <citation type="submission" date="2016-10" db="EMBL/GenBank/DDBJ databases">
        <authorList>
            <person name="de Groot N.N."/>
        </authorList>
    </citation>
    <scope>NUCLEOTIDE SEQUENCE [LARGE SCALE GENOMIC DNA]</scope>
    <source>
        <strain evidence="2 3">DSM 22274</strain>
    </source>
</reference>
<evidence type="ECO:0000313" key="2">
    <source>
        <dbReference type="EMBL" id="SEE64679.1"/>
    </source>
</evidence>
<keyword evidence="1" id="KW-1133">Transmembrane helix</keyword>
<dbReference type="EMBL" id="FNTV01000001">
    <property type="protein sequence ID" value="SEE64679.1"/>
    <property type="molecule type" value="Genomic_DNA"/>
</dbReference>